<evidence type="ECO:0000313" key="12">
    <source>
        <dbReference type="Proteomes" id="UP000198287"/>
    </source>
</evidence>
<proteinExistence type="inferred from homology"/>
<sequence length="178" mass="19721">MSIHIVWVGVVLVYILRNTESFPNGAPIDSCYNFRPGHGGVAVDGSEKNDSKTVFSLSATSESGAFDVVLKAVHGDRPFKGFLIKAIPDKYSPSKWANPKIPIGKWKINRDARRLDCFRGESNVVTHIDNDPKLEANFIWVPPKYLKGKTGNVTFVATVVEHFAQYWTGVATDLMNVP</sequence>
<dbReference type="AlphaFoldDB" id="A0A226F552"/>
<evidence type="ECO:0000256" key="1">
    <source>
        <dbReference type="ARBA" id="ARBA00004613"/>
    </source>
</evidence>
<keyword evidence="7" id="KW-0391">Immunity</keyword>
<accession>A0A226F552</accession>
<evidence type="ECO:0000256" key="6">
    <source>
        <dbReference type="ARBA" id="ARBA00022729"/>
    </source>
</evidence>
<evidence type="ECO:0000256" key="3">
    <source>
        <dbReference type="ARBA" id="ARBA00022525"/>
    </source>
</evidence>
<keyword evidence="3" id="KW-0964">Secreted</keyword>
<dbReference type="GO" id="GO:0005576">
    <property type="term" value="C:extracellular region"/>
    <property type="evidence" value="ECO:0007669"/>
    <property type="project" value="UniProtKB-SubCell"/>
</dbReference>
<evidence type="ECO:0000256" key="9">
    <source>
        <dbReference type="SAM" id="SignalP"/>
    </source>
</evidence>
<dbReference type="PANTHER" id="PTHR45828">
    <property type="entry name" value="CYTOCHROME B561/FERRIC REDUCTASE TRANSMEMBRANE"/>
    <property type="match status" value="1"/>
</dbReference>
<dbReference type="EMBL" id="LNIX01000001">
    <property type="protein sequence ID" value="OXA64923.1"/>
    <property type="molecule type" value="Genomic_DNA"/>
</dbReference>
<dbReference type="GO" id="GO:0016020">
    <property type="term" value="C:membrane"/>
    <property type="evidence" value="ECO:0007669"/>
    <property type="project" value="TreeGrafter"/>
</dbReference>
<dbReference type="InterPro" id="IPR051237">
    <property type="entry name" value="Ferric-chelate_Red/DefProt"/>
</dbReference>
<dbReference type="Proteomes" id="UP000198287">
    <property type="component" value="Unassembled WGS sequence"/>
</dbReference>
<dbReference type="Pfam" id="PF02014">
    <property type="entry name" value="Reeler"/>
    <property type="match status" value="1"/>
</dbReference>
<comment type="subcellular location">
    <subcellularLocation>
        <location evidence="1">Secreted</location>
    </subcellularLocation>
</comment>
<keyword evidence="6 9" id="KW-0732">Signal</keyword>
<dbReference type="GO" id="GO:0045087">
    <property type="term" value="P:innate immune response"/>
    <property type="evidence" value="ECO:0007669"/>
    <property type="project" value="UniProtKB-KW"/>
</dbReference>
<evidence type="ECO:0000259" key="10">
    <source>
        <dbReference type="PROSITE" id="PS51019"/>
    </source>
</evidence>
<keyword evidence="8" id="KW-0044">Antibiotic</keyword>
<dbReference type="InterPro" id="IPR042307">
    <property type="entry name" value="Reeler_sf"/>
</dbReference>
<dbReference type="PANTHER" id="PTHR45828:SF9">
    <property type="entry name" value="CELL WALL INTEGRITY AND STRESS RESPONSE COMPONENT 4-LIKE-RELATED"/>
    <property type="match status" value="1"/>
</dbReference>
<dbReference type="InterPro" id="IPR002861">
    <property type="entry name" value="Reeler_dom"/>
</dbReference>
<dbReference type="PROSITE" id="PS51019">
    <property type="entry name" value="REELIN"/>
    <property type="match status" value="1"/>
</dbReference>
<keyword evidence="5" id="KW-0399">Innate immunity</keyword>
<dbReference type="GO" id="GO:0042742">
    <property type="term" value="P:defense response to bacterium"/>
    <property type="evidence" value="ECO:0007669"/>
    <property type="project" value="UniProtKB-KW"/>
</dbReference>
<keyword evidence="12" id="KW-1185">Reference proteome</keyword>
<comment type="similarity">
    <text evidence="2">Belongs to the insect defense protein family.</text>
</comment>
<dbReference type="Gene3D" id="2.60.40.4060">
    <property type="entry name" value="Reeler domain"/>
    <property type="match status" value="1"/>
</dbReference>
<dbReference type="CDD" id="cd08544">
    <property type="entry name" value="Reeler"/>
    <property type="match status" value="1"/>
</dbReference>
<name>A0A226F552_FOLCA</name>
<comment type="caution">
    <text evidence="11">The sequence shown here is derived from an EMBL/GenBank/DDBJ whole genome shotgun (WGS) entry which is preliminary data.</text>
</comment>
<organism evidence="11 12">
    <name type="scientific">Folsomia candida</name>
    <name type="common">Springtail</name>
    <dbReference type="NCBI Taxonomy" id="158441"/>
    <lineage>
        <taxon>Eukaryota</taxon>
        <taxon>Metazoa</taxon>
        <taxon>Ecdysozoa</taxon>
        <taxon>Arthropoda</taxon>
        <taxon>Hexapoda</taxon>
        <taxon>Collembola</taxon>
        <taxon>Entomobryomorpha</taxon>
        <taxon>Isotomoidea</taxon>
        <taxon>Isotomidae</taxon>
        <taxon>Proisotominae</taxon>
        <taxon>Folsomia</taxon>
    </lineage>
</organism>
<feature type="domain" description="Reelin" evidence="10">
    <location>
        <begin position="16"/>
        <end position="178"/>
    </location>
</feature>
<protein>
    <submittedName>
        <fullName evidence="11">Putative defense protein 3</fullName>
    </submittedName>
</protein>
<evidence type="ECO:0000256" key="4">
    <source>
        <dbReference type="ARBA" id="ARBA00022529"/>
    </source>
</evidence>
<gene>
    <name evidence="11" type="ORF">Fcan01_03690</name>
</gene>
<evidence type="ECO:0000256" key="5">
    <source>
        <dbReference type="ARBA" id="ARBA00022588"/>
    </source>
</evidence>
<reference evidence="11 12" key="1">
    <citation type="submission" date="2015-12" db="EMBL/GenBank/DDBJ databases">
        <title>The genome of Folsomia candida.</title>
        <authorList>
            <person name="Faddeeva A."/>
            <person name="Derks M.F."/>
            <person name="Anvar Y."/>
            <person name="Smit S."/>
            <person name="Van Straalen N."/>
            <person name="Roelofs D."/>
        </authorList>
    </citation>
    <scope>NUCLEOTIDE SEQUENCE [LARGE SCALE GENOMIC DNA]</scope>
    <source>
        <strain evidence="11 12">VU population</strain>
        <tissue evidence="11">Whole body</tissue>
    </source>
</reference>
<evidence type="ECO:0000313" key="11">
    <source>
        <dbReference type="EMBL" id="OXA64923.1"/>
    </source>
</evidence>
<keyword evidence="4" id="KW-0929">Antimicrobial</keyword>
<evidence type="ECO:0000256" key="2">
    <source>
        <dbReference type="ARBA" id="ARBA00008501"/>
    </source>
</evidence>
<feature type="signal peptide" evidence="9">
    <location>
        <begin position="1"/>
        <end position="21"/>
    </location>
</feature>
<evidence type="ECO:0000256" key="7">
    <source>
        <dbReference type="ARBA" id="ARBA00022859"/>
    </source>
</evidence>
<feature type="chain" id="PRO_5012850214" evidence="9">
    <location>
        <begin position="22"/>
        <end position="178"/>
    </location>
</feature>
<evidence type="ECO:0000256" key="8">
    <source>
        <dbReference type="ARBA" id="ARBA00023022"/>
    </source>
</evidence>